<name>A0A1H6UM53_9GAMM</name>
<keyword evidence="6" id="KW-0676">Redox-active center</keyword>
<dbReference type="GO" id="GO:0042597">
    <property type="term" value="C:periplasmic space"/>
    <property type="evidence" value="ECO:0007669"/>
    <property type="project" value="UniProtKB-SubCell"/>
</dbReference>
<feature type="domain" description="Thioredoxin" evidence="10">
    <location>
        <begin position="21"/>
        <end position="214"/>
    </location>
</feature>
<evidence type="ECO:0000256" key="9">
    <source>
        <dbReference type="SAM" id="SignalP"/>
    </source>
</evidence>
<dbReference type="PROSITE" id="PS00194">
    <property type="entry name" value="THIOREDOXIN_1"/>
    <property type="match status" value="1"/>
</dbReference>
<evidence type="ECO:0000256" key="8">
    <source>
        <dbReference type="PIRSR" id="PIRSR001488-1"/>
    </source>
</evidence>
<evidence type="ECO:0000256" key="3">
    <source>
        <dbReference type="ARBA" id="ARBA00022729"/>
    </source>
</evidence>
<dbReference type="GO" id="GO:0015036">
    <property type="term" value="F:disulfide oxidoreductase activity"/>
    <property type="evidence" value="ECO:0007669"/>
    <property type="project" value="UniProtKB-ARBA"/>
</dbReference>
<dbReference type="PANTHER" id="PTHR35891:SF2">
    <property type="entry name" value="THIOL:DISULFIDE INTERCHANGE PROTEIN DSBA"/>
    <property type="match status" value="1"/>
</dbReference>
<dbReference type="PANTHER" id="PTHR35891">
    <property type="entry name" value="THIOL:DISULFIDE INTERCHANGE PROTEIN DSBA"/>
    <property type="match status" value="1"/>
</dbReference>
<keyword evidence="5 7" id="KW-1015">Disulfide bond</keyword>
<dbReference type="Gene3D" id="3.40.30.10">
    <property type="entry name" value="Glutaredoxin"/>
    <property type="match status" value="1"/>
</dbReference>
<dbReference type="InterPro" id="IPR013766">
    <property type="entry name" value="Thioredoxin_domain"/>
</dbReference>
<dbReference type="AlphaFoldDB" id="A0A1H6UM53"/>
<protein>
    <recommendedName>
        <fullName evidence="7">Thiol:disulfide interchange protein</fullName>
    </recommendedName>
</protein>
<evidence type="ECO:0000256" key="6">
    <source>
        <dbReference type="ARBA" id="ARBA00023284"/>
    </source>
</evidence>
<comment type="subcellular location">
    <subcellularLocation>
        <location evidence="1 7">Periplasm</location>
    </subcellularLocation>
</comment>
<dbReference type="InterPro" id="IPR036249">
    <property type="entry name" value="Thioredoxin-like_sf"/>
</dbReference>
<organism evidence="11 12">
    <name type="scientific">Allopseudospirillum japonicum</name>
    <dbReference type="NCBI Taxonomy" id="64971"/>
    <lineage>
        <taxon>Bacteria</taxon>
        <taxon>Pseudomonadati</taxon>
        <taxon>Pseudomonadota</taxon>
        <taxon>Gammaproteobacteria</taxon>
        <taxon>Oceanospirillales</taxon>
        <taxon>Oceanospirillaceae</taxon>
        <taxon>Allopseudospirillum</taxon>
    </lineage>
</organism>
<gene>
    <name evidence="11" type="ORF">SAMN05421831_1179</name>
</gene>
<keyword evidence="3 9" id="KW-0732">Signal</keyword>
<evidence type="ECO:0000256" key="4">
    <source>
        <dbReference type="ARBA" id="ARBA00022764"/>
    </source>
</evidence>
<evidence type="ECO:0000259" key="10">
    <source>
        <dbReference type="PROSITE" id="PS51352"/>
    </source>
</evidence>
<reference evidence="12" key="1">
    <citation type="submission" date="2016-10" db="EMBL/GenBank/DDBJ databases">
        <authorList>
            <person name="Varghese N."/>
            <person name="Submissions S."/>
        </authorList>
    </citation>
    <scope>NUCLEOTIDE SEQUENCE [LARGE SCALE GENOMIC DNA]</scope>
    <source>
        <strain evidence="12">DSM 7165</strain>
    </source>
</reference>
<evidence type="ECO:0000313" key="12">
    <source>
        <dbReference type="Proteomes" id="UP000242999"/>
    </source>
</evidence>
<evidence type="ECO:0000256" key="1">
    <source>
        <dbReference type="ARBA" id="ARBA00004418"/>
    </source>
</evidence>
<dbReference type="Pfam" id="PF01323">
    <property type="entry name" value="DSBA"/>
    <property type="match status" value="1"/>
</dbReference>
<dbReference type="InterPro" id="IPR050824">
    <property type="entry name" value="Thiol_disulfide_DsbA"/>
</dbReference>
<dbReference type="SUPFAM" id="SSF52833">
    <property type="entry name" value="Thioredoxin-like"/>
    <property type="match status" value="1"/>
</dbReference>
<keyword evidence="4 7" id="KW-0574">Periplasm</keyword>
<evidence type="ECO:0000256" key="7">
    <source>
        <dbReference type="PIRNR" id="PIRNR001488"/>
    </source>
</evidence>
<accession>A0A1H6UM53</accession>
<dbReference type="Proteomes" id="UP000242999">
    <property type="component" value="Unassembled WGS sequence"/>
</dbReference>
<comment type="similarity">
    <text evidence="2">Belongs to the thioredoxin family. DsbA subfamily.</text>
</comment>
<feature type="disulfide bond" description="Redox-active" evidence="8">
    <location>
        <begin position="67"/>
        <end position="70"/>
    </location>
</feature>
<dbReference type="EMBL" id="FNYH01000017">
    <property type="protein sequence ID" value="SEI90797.1"/>
    <property type="molecule type" value="Genomic_DNA"/>
</dbReference>
<dbReference type="InterPro" id="IPR023205">
    <property type="entry name" value="DsbA/DsbL"/>
</dbReference>
<dbReference type="PROSITE" id="PS51352">
    <property type="entry name" value="THIOREDOXIN_2"/>
    <property type="match status" value="1"/>
</dbReference>
<feature type="chain" id="PRO_5017332621" description="Thiol:disulfide interchange protein" evidence="9">
    <location>
        <begin position="32"/>
        <end position="216"/>
    </location>
</feature>
<feature type="signal peptide" evidence="9">
    <location>
        <begin position="1"/>
        <end position="31"/>
    </location>
</feature>
<proteinExistence type="inferred from homology"/>
<keyword evidence="12" id="KW-1185">Reference proteome</keyword>
<dbReference type="STRING" id="64971.SAMN05421831_1179"/>
<evidence type="ECO:0000313" key="11">
    <source>
        <dbReference type="EMBL" id="SEI90797.1"/>
    </source>
</evidence>
<evidence type="ECO:0000256" key="2">
    <source>
        <dbReference type="ARBA" id="ARBA00005791"/>
    </source>
</evidence>
<dbReference type="CDD" id="cd03019">
    <property type="entry name" value="DsbA_DsbA"/>
    <property type="match status" value="1"/>
</dbReference>
<dbReference type="PIRSF" id="PIRSF001488">
    <property type="entry name" value="Tdi_protein"/>
    <property type="match status" value="1"/>
</dbReference>
<evidence type="ECO:0000256" key="5">
    <source>
        <dbReference type="ARBA" id="ARBA00023157"/>
    </source>
</evidence>
<dbReference type="RefSeq" id="WP_093312294.1">
    <property type="nucleotide sequence ID" value="NZ_FNYH01000017.1"/>
</dbReference>
<dbReference type="InterPro" id="IPR001853">
    <property type="entry name" value="DSBA-like_thioredoxin_dom"/>
</dbReference>
<dbReference type="OrthoDB" id="9784896at2"/>
<dbReference type="InterPro" id="IPR017937">
    <property type="entry name" value="Thioredoxin_CS"/>
</dbReference>
<sequence>MSVAVSWRTHLAAITLTLVASFLGTSTQALAAETYTEGKEYKRLAQTVATRVPEGEHEVVALFWYGCPHCYRLDPYLSAWAQKLPADVHFVHLPAVLNPSWELHARAYHAGEALGVQDKAHKLLFDHIHQEGQPMASEQALADFYADLGVDKETFKKTLYSFGVESQLRQQAAQVRAYRVMGVPAVIVDGQYLIDIGSAGGEAKVTQVIDYLLQKD</sequence>